<name>A0ABV9G6X5_9ACTN</name>
<keyword evidence="2" id="KW-0732">Signal</keyword>
<evidence type="ECO:0000256" key="1">
    <source>
        <dbReference type="SAM" id="MobiDB-lite"/>
    </source>
</evidence>
<keyword evidence="4" id="KW-1185">Reference proteome</keyword>
<evidence type="ECO:0000256" key="2">
    <source>
        <dbReference type="SAM" id="SignalP"/>
    </source>
</evidence>
<organism evidence="3 4">
    <name type="scientific">Streptomyces maoxianensis</name>
    <dbReference type="NCBI Taxonomy" id="1459942"/>
    <lineage>
        <taxon>Bacteria</taxon>
        <taxon>Bacillati</taxon>
        <taxon>Actinomycetota</taxon>
        <taxon>Actinomycetes</taxon>
        <taxon>Kitasatosporales</taxon>
        <taxon>Streptomycetaceae</taxon>
        <taxon>Streptomyces</taxon>
    </lineage>
</organism>
<reference evidence="4" key="1">
    <citation type="journal article" date="2019" name="Int. J. Syst. Evol. Microbiol.">
        <title>The Global Catalogue of Microorganisms (GCM) 10K type strain sequencing project: providing services to taxonomists for standard genome sequencing and annotation.</title>
        <authorList>
            <consortium name="The Broad Institute Genomics Platform"/>
            <consortium name="The Broad Institute Genome Sequencing Center for Infectious Disease"/>
            <person name="Wu L."/>
            <person name="Ma J."/>
        </authorList>
    </citation>
    <scope>NUCLEOTIDE SEQUENCE [LARGE SCALE GENOMIC DNA]</scope>
    <source>
        <strain evidence="4">CGMCC 4.7139</strain>
    </source>
</reference>
<feature type="chain" id="PRO_5046871211" description="DUF2946 domain-containing protein" evidence="2">
    <location>
        <begin position="37"/>
        <end position="133"/>
    </location>
</feature>
<feature type="compositionally biased region" description="Pro residues" evidence="1">
    <location>
        <begin position="103"/>
        <end position="112"/>
    </location>
</feature>
<evidence type="ECO:0008006" key="5">
    <source>
        <dbReference type="Google" id="ProtNLM"/>
    </source>
</evidence>
<evidence type="ECO:0000313" key="4">
    <source>
        <dbReference type="Proteomes" id="UP001595993"/>
    </source>
</evidence>
<feature type="compositionally biased region" description="Low complexity" evidence="1">
    <location>
        <begin position="49"/>
        <end position="59"/>
    </location>
</feature>
<comment type="caution">
    <text evidence="3">The sequence shown here is derived from an EMBL/GenBank/DDBJ whole genome shotgun (WGS) entry which is preliminary data.</text>
</comment>
<sequence length="133" mass="13441">MGGPRLNHIARTARPMALLSAVATLLGALFLCPSPAASPSSLHHGGVTSAISPSSAASASDVETAYTCPYDRGACGLLPLVKPAVLTAPPLDAPLDAGAQPPRLGPPPPAPRLPRSQALPRAPGLHVLQVLRT</sequence>
<evidence type="ECO:0000313" key="3">
    <source>
        <dbReference type="EMBL" id="MFC4610041.1"/>
    </source>
</evidence>
<feature type="compositionally biased region" description="Low complexity" evidence="1">
    <location>
        <begin position="91"/>
        <end position="102"/>
    </location>
</feature>
<dbReference type="RefSeq" id="WP_381197505.1">
    <property type="nucleotide sequence ID" value="NZ_JBHSFE010000014.1"/>
</dbReference>
<proteinExistence type="predicted"/>
<feature type="signal peptide" evidence="2">
    <location>
        <begin position="1"/>
        <end position="36"/>
    </location>
</feature>
<accession>A0ABV9G6X5</accession>
<feature type="region of interest" description="Disordered" evidence="1">
    <location>
        <begin position="91"/>
        <end position="121"/>
    </location>
</feature>
<feature type="region of interest" description="Disordered" evidence="1">
    <location>
        <begin position="38"/>
        <end position="59"/>
    </location>
</feature>
<protein>
    <recommendedName>
        <fullName evidence="5">DUF2946 domain-containing protein</fullName>
    </recommendedName>
</protein>
<dbReference type="EMBL" id="JBHSFE010000014">
    <property type="protein sequence ID" value="MFC4610041.1"/>
    <property type="molecule type" value="Genomic_DNA"/>
</dbReference>
<gene>
    <name evidence="3" type="ORF">ACFO9E_19835</name>
</gene>
<dbReference type="Proteomes" id="UP001595993">
    <property type="component" value="Unassembled WGS sequence"/>
</dbReference>